<dbReference type="InterPro" id="IPR000048">
    <property type="entry name" value="IQ_motif_EF-hand-BS"/>
</dbReference>
<sequence length="525" mass="57732">MLFMHPSYDNAPFSPYSVYNPSRASEQEDYYRALAEEHERHAMAARARQEQEALRRAAALQRQRQRSPAYYPSYHHPLFSPRQSEAPLFASSRYPQQTVRPQQDERVRAALAEKKRRVREEELRRQAASESRQRQLWDTLYGRDDEVEPKGEKQPESKSISISISTPGDSQPHTDPKPTAASQSTHAAASTIQSHWRAYIARTRALRSLSRLENEFGDYRAAFVFPSSIDFAPDASVPKLLYTTNNKPVHAYEHQLTSLLTKIDEVESAGAKNVREARKALVRKIEAELESLDERKKQAWEAQNKPTVQSVDEVDYDVAASSSQQDIPMAEDTSPIHALSSQEVPAQPASIADAEANLMEDVQEANAVDDSIELEEADASAQSGVPAPEPSDPLSAALPASGASTPTTSPSRDDIDTPHLTADTKAVLPVDSVLDIDMDASPTAYGGLTPPAPDEGSADDTRTIPTHGSLVLPQAEPILPPSPSHSSTFLSEPEPLEQGPSAHPASVKNPDAMEIYMVYVGYIVP</sequence>
<feature type="compositionally biased region" description="Low complexity" evidence="1">
    <location>
        <begin position="392"/>
        <end position="410"/>
    </location>
</feature>
<dbReference type="PANTHER" id="PTHR33322">
    <property type="entry name" value="BAG DOMAIN CONTAINING PROTEIN, EXPRESSED"/>
    <property type="match status" value="1"/>
</dbReference>
<reference evidence="4" key="1">
    <citation type="journal article" date="2014" name="Proc. Natl. Acad. Sci. U.S.A.">
        <title>Extensive sampling of basidiomycete genomes demonstrates inadequacy of the white-rot/brown-rot paradigm for wood decay fungi.</title>
        <authorList>
            <person name="Riley R."/>
            <person name="Salamov A.A."/>
            <person name="Brown D.W."/>
            <person name="Nagy L.G."/>
            <person name="Floudas D."/>
            <person name="Held B.W."/>
            <person name="Levasseur A."/>
            <person name="Lombard V."/>
            <person name="Morin E."/>
            <person name="Otillar R."/>
            <person name="Lindquist E.A."/>
            <person name="Sun H."/>
            <person name="LaButti K.M."/>
            <person name="Schmutz J."/>
            <person name="Jabbour D."/>
            <person name="Luo H."/>
            <person name="Baker S.E."/>
            <person name="Pisabarro A.G."/>
            <person name="Walton J.D."/>
            <person name="Blanchette R.A."/>
            <person name="Henrissat B."/>
            <person name="Martin F."/>
            <person name="Cullen D."/>
            <person name="Hibbett D.S."/>
            <person name="Grigoriev I.V."/>
        </authorList>
    </citation>
    <scope>NUCLEOTIDE SEQUENCE [LARGE SCALE GENOMIC DNA]</scope>
    <source>
        <strain evidence="4">FD-172 SS1</strain>
    </source>
</reference>
<feature type="region of interest" description="Disordered" evidence="1">
    <location>
        <begin position="294"/>
        <end position="313"/>
    </location>
</feature>
<dbReference type="InterPro" id="IPR036533">
    <property type="entry name" value="BAG_dom_sf"/>
</dbReference>
<feature type="domain" description="BAG" evidence="2">
    <location>
        <begin position="255"/>
        <end position="296"/>
    </location>
</feature>
<evidence type="ECO:0000256" key="1">
    <source>
        <dbReference type="SAM" id="MobiDB-lite"/>
    </source>
</evidence>
<dbReference type="InterPro" id="IPR040400">
    <property type="entry name" value="BAG5/6/7/8"/>
</dbReference>
<feature type="region of interest" description="Disordered" evidence="1">
    <location>
        <begin position="116"/>
        <end position="188"/>
    </location>
</feature>
<dbReference type="Pfam" id="PF02179">
    <property type="entry name" value="BAG"/>
    <property type="match status" value="1"/>
</dbReference>
<feature type="compositionally biased region" description="Basic and acidic residues" evidence="1">
    <location>
        <begin position="41"/>
        <end position="55"/>
    </location>
</feature>
<keyword evidence="4" id="KW-1185">Reference proteome</keyword>
<feature type="region of interest" description="Disordered" evidence="1">
    <location>
        <begin position="41"/>
        <end position="78"/>
    </location>
</feature>
<dbReference type="InterPro" id="IPR003103">
    <property type="entry name" value="BAG_domain"/>
</dbReference>
<feature type="compositionally biased region" description="Low complexity" evidence="1">
    <location>
        <begin position="179"/>
        <end position="188"/>
    </location>
</feature>
<evidence type="ECO:0000313" key="4">
    <source>
        <dbReference type="Proteomes" id="UP000027195"/>
    </source>
</evidence>
<dbReference type="Pfam" id="PF00612">
    <property type="entry name" value="IQ"/>
    <property type="match status" value="1"/>
</dbReference>
<dbReference type="Gene3D" id="1.20.58.120">
    <property type="entry name" value="BAG domain"/>
    <property type="match status" value="1"/>
</dbReference>
<dbReference type="PANTHER" id="PTHR33322:SF4">
    <property type="entry name" value="BAG DOMAIN CONTAINING PROTEIN, EXPRESSED"/>
    <property type="match status" value="1"/>
</dbReference>
<dbReference type="InParanoid" id="A0A067MN70"/>
<dbReference type="AlphaFoldDB" id="A0A067MN70"/>
<dbReference type="OrthoDB" id="333905at2759"/>
<dbReference type="EMBL" id="KL198025">
    <property type="protein sequence ID" value="KDQ16989.1"/>
    <property type="molecule type" value="Genomic_DNA"/>
</dbReference>
<dbReference type="SUPFAM" id="SSF63491">
    <property type="entry name" value="BAG domain"/>
    <property type="match status" value="1"/>
</dbReference>
<evidence type="ECO:0000259" key="2">
    <source>
        <dbReference type="PROSITE" id="PS51035"/>
    </source>
</evidence>
<dbReference type="HOGENOM" id="CLU_518723_0_0_1"/>
<dbReference type="CDD" id="cd23767">
    <property type="entry name" value="IQCD"/>
    <property type="match status" value="1"/>
</dbReference>
<feature type="compositionally biased region" description="Polar residues" evidence="1">
    <location>
        <begin position="157"/>
        <end position="173"/>
    </location>
</feature>
<dbReference type="STRING" id="930990.A0A067MN70"/>
<proteinExistence type="predicted"/>
<organism evidence="3 4">
    <name type="scientific">Botryobasidium botryosum (strain FD-172 SS1)</name>
    <dbReference type="NCBI Taxonomy" id="930990"/>
    <lineage>
        <taxon>Eukaryota</taxon>
        <taxon>Fungi</taxon>
        <taxon>Dikarya</taxon>
        <taxon>Basidiomycota</taxon>
        <taxon>Agaricomycotina</taxon>
        <taxon>Agaricomycetes</taxon>
        <taxon>Cantharellales</taxon>
        <taxon>Botryobasidiaceae</taxon>
        <taxon>Botryobasidium</taxon>
    </lineage>
</organism>
<name>A0A067MN70_BOTB1</name>
<dbReference type="GO" id="GO:0051087">
    <property type="term" value="F:protein-folding chaperone binding"/>
    <property type="evidence" value="ECO:0007669"/>
    <property type="project" value="InterPro"/>
</dbReference>
<feature type="region of interest" description="Disordered" evidence="1">
    <location>
        <begin position="373"/>
        <end position="507"/>
    </location>
</feature>
<dbReference type="PROSITE" id="PS51035">
    <property type="entry name" value="BAG"/>
    <property type="match status" value="1"/>
</dbReference>
<feature type="compositionally biased region" description="Basic and acidic residues" evidence="1">
    <location>
        <begin position="116"/>
        <end position="156"/>
    </location>
</feature>
<protein>
    <recommendedName>
        <fullName evidence="2">BAG domain-containing protein</fullName>
    </recommendedName>
</protein>
<gene>
    <name evidence="3" type="ORF">BOTBODRAFT_30368</name>
</gene>
<accession>A0A067MN70</accession>
<dbReference type="PROSITE" id="PS50096">
    <property type="entry name" value="IQ"/>
    <property type="match status" value="1"/>
</dbReference>
<dbReference type="Proteomes" id="UP000027195">
    <property type="component" value="Unassembled WGS sequence"/>
</dbReference>
<evidence type="ECO:0000313" key="3">
    <source>
        <dbReference type="EMBL" id="KDQ16989.1"/>
    </source>
</evidence>